<proteinExistence type="predicted"/>
<dbReference type="Proteomes" id="UP001623290">
    <property type="component" value="Chromosome"/>
</dbReference>
<dbReference type="PANTHER" id="PTHR43245:SF13">
    <property type="entry name" value="UDP-D-APIOSE_UDP-D-XYLOSE SYNTHASE 2"/>
    <property type="match status" value="1"/>
</dbReference>
<accession>A0ABZ1DZN1</accession>
<evidence type="ECO:0000313" key="2">
    <source>
        <dbReference type="EMBL" id="WRY34247.1"/>
    </source>
</evidence>
<keyword evidence="3" id="KW-1185">Reference proteome</keyword>
<evidence type="ECO:0000313" key="3">
    <source>
        <dbReference type="Proteomes" id="UP001623290"/>
    </source>
</evidence>
<dbReference type="EMBL" id="CP135443">
    <property type="protein sequence ID" value="WRY34247.1"/>
    <property type="molecule type" value="Genomic_DNA"/>
</dbReference>
<dbReference type="Pfam" id="PF01370">
    <property type="entry name" value="Epimerase"/>
    <property type="match status" value="1"/>
</dbReference>
<reference evidence="2 3" key="1">
    <citation type="submission" date="2023-09" db="EMBL/GenBank/DDBJ databases">
        <title>Thioclava shenzhenensis sp. nov., a multidrug resistant bacteria-antagonizing species isolated from coastal seawater.</title>
        <authorList>
            <person name="Long M."/>
        </authorList>
    </citation>
    <scope>NUCLEOTIDE SEQUENCE [LARGE SCALE GENOMIC DNA]</scope>
    <source>
        <strain evidence="2 3">FTW29</strain>
    </source>
</reference>
<sequence>MALTRAPLSQRPLRLLAIGATGRLGRVLVPVWRRTEFGQAAAVELVVQARREGRGGDVVFDPLAEPDALQRAVGAADVVLGLAGVTAGSAEDMALNVTLAQAFCAAAQQAGKPVILASSASVYGRPSTEAPLAGRPFPEAAPLAPISEYGRAKQAMERMAQDYPACCCLRIGNVAGADALLGHAAPEGGRVLDVFAEGEALHGPLRSYIGPVTLAQAILRLARFMAAGASVPQVINLAEAGVVDMAALLAAAGISYQTRPAPDMAIARVELDVSRALALGLVPERPVRADRLVGEVIQLRGELS</sequence>
<organism evidence="2 3">
    <name type="scientific">Thioclava litoralis</name>
    <dbReference type="NCBI Taxonomy" id="3076557"/>
    <lineage>
        <taxon>Bacteria</taxon>
        <taxon>Pseudomonadati</taxon>
        <taxon>Pseudomonadota</taxon>
        <taxon>Alphaproteobacteria</taxon>
        <taxon>Rhodobacterales</taxon>
        <taxon>Paracoccaceae</taxon>
        <taxon>Thioclava</taxon>
    </lineage>
</organism>
<dbReference type="InterPro" id="IPR001509">
    <property type="entry name" value="Epimerase_deHydtase"/>
</dbReference>
<protein>
    <submittedName>
        <fullName evidence="2">NAD(P)-dependent oxidoreductase</fullName>
    </submittedName>
</protein>
<gene>
    <name evidence="2" type="ORF">RPE78_02860</name>
</gene>
<dbReference type="Gene3D" id="3.40.50.720">
    <property type="entry name" value="NAD(P)-binding Rossmann-like Domain"/>
    <property type="match status" value="1"/>
</dbReference>
<dbReference type="RefSeq" id="WP_406721192.1">
    <property type="nucleotide sequence ID" value="NZ_CP135443.1"/>
</dbReference>
<dbReference type="SUPFAM" id="SSF51735">
    <property type="entry name" value="NAD(P)-binding Rossmann-fold domains"/>
    <property type="match status" value="1"/>
</dbReference>
<name>A0ABZ1DZN1_9RHOB</name>
<feature type="domain" description="NAD-dependent epimerase/dehydratase" evidence="1">
    <location>
        <begin position="18"/>
        <end position="183"/>
    </location>
</feature>
<dbReference type="PANTHER" id="PTHR43245">
    <property type="entry name" value="BIFUNCTIONAL POLYMYXIN RESISTANCE PROTEIN ARNA"/>
    <property type="match status" value="1"/>
</dbReference>
<dbReference type="InterPro" id="IPR036291">
    <property type="entry name" value="NAD(P)-bd_dom_sf"/>
</dbReference>
<evidence type="ECO:0000259" key="1">
    <source>
        <dbReference type="Pfam" id="PF01370"/>
    </source>
</evidence>
<dbReference type="InterPro" id="IPR050177">
    <property type="entry name" value="Lipid_A_modif_metabolic_enz"/>
</dbReference>